<evidence type="ECO:0000259" key="2">
    <source>
        <dbReference type="Pfam" id="PF25547"/>
    </source>
</evidence>
<sequence>MSVFSWLWNHLVTDEDYPQGDAGACKDQAKEWKDLADKLKEIKKHAESAQSTSLSGFIDGAYRDGLDQYFIDLLDNIDGMISNFELLADRLEHVGEEIRSTKIRFWTDVTLAALNLGAVFSGPALWATKYALQAVLKKMVGQAVKRIITKKLATTVAKKEIEKLTIKQALKTSAKGAVVAGGMMAGNDAIRQGVWIKAGVIDPQTGKKKEGFDLASTGRAGLSGLVMGGISSPISRFAAPKATNVGQQLAVHFGANYAGMLAGDGVAYQKWEPLQTAGVAGIFGAGGAASEHLMGRLADHNAAPPTPGRPGRQRRFIRRGRGQQIAMGSRPSQIRHRHSIRK</sequence>
<accession>A0A2S8BF82</accession>
<feature type="domain" description="Outer membrane channel protein CpnT-like N-terminal" evidence="2">
    <location>
        <begin position="5"/>
        <end position="136"/>
    </location>
</feature>
<evidence type="ECO:0000256" key="1">
    <source>
        <dbReference type="SAM" id="MobiDB-lite"/>
    </source>
</evidence>
<organism evidence="3 4">
    <name type="scientific">Mycobacterium talmoniae</name>
    <dbReference type="NCBI Taxonomy" id="1858794"/>
    <lineage>
        <taxon>Bacteria</taxon>
        <taxon>Bacillati</taxon>
        <taxon>Actinomycetota</taxon>
        <taxon>Actinomycetes</taxon>
        <taxon>Mycobacteriales</taxon>
        <taxon>Mycobacteriaceae</taxon>
        <taxon>Mycobacterium</taxon>
    </lineage>
</organism>
<dbReference type="InterPro" id="IPR057746">
    <property type="entry name" value="CpnT-like_N"/>
</dbReference>
<feature type="compositionally biased region" description="Basic residues" evidence="1">
    <location>
        <begin position="333"/>
        <end position="342"/>
    </location>
</feature>
<dbReference type="Pfam" id="PF25547">
    <property type="entry name" value="WXG100_2"/>
    <property type="match status" value="1"/>
</dbReference>
<dbReference type="EMBL" id="PPEA01000655">
    <property type="protein sequence ID" value="PQM45288.1"/>
    <property type="molecule type" value="Genomic_DNA"/>
</dbReference>
<dbReference type="AlphaFoldDB" id="A0A2S8BF82"/>
<evidence type="ECO:0000313" key="4">
    <source>
        <dbReference type="Proteomes" id="UP000238296"/>
    </source>
</evidence>
<name>A0A2S8BF82_9MYCO</name>
<gene>
    <name evidence="3" type="ORF">C1Y40_04545</name>
</gene>
<comment type="caution">
    <text evidence="3">The sequence shown here is derived from an EMBL/GenBank/DDBJ whole genome shotgun (WGS) entry which is preliminary data.</text>
</comment>
<dbReference type="Proteomes" id="UP000238296">
    <property type="component" value="Unassembled WGS sequence"/>
</dbReference>
<evidence type="ECO:0000313" key="3">
    <source>
        <dbReference type="EMBL" id="PQM45288.1"/>
    </source>
</evidence>
<feature type="region of interest" description="Disordered" evidence="1">
    <location>
        <begin position="322"/>
        <end position="342"/>
    </location>
</feature>
<proteinExistence type="predicted"/>
<protein>
    <recommendedName>
        <fullName evidence="2">Outer membrane channel protein CpnT-like N-terminal domain-containing protein</fullName>
    </recommendedName>
</protein>
<reference evidence="3 4" key="1">
    <citation type="journal article" date="2017" name="Int. J. Syst. Evol. Microbiol.">
        <title>Mycobacterium talmoniae sp. nov., a slowly growing mycobacterium isolated from human respiratory samples.</title>
        <authorList>
            <person name="Davidson R.M."/>
            <person name="DeGroote M.A."/>
            <person name="Marola J.L."/>
            <person name="Buss S."/>
            <person name="Jones V."/>
            <person name="McNeil M.R."/>
            <person name="Freifeld A.G."/>
            <person name="Elaine Epperson L."/>
            <person name="Hasan N.A."/>
            <person name="Jackson M."/>
            <person name="Iwen P.C."/>
            <person name="Salfinger M."/>
            <person name="Strong M."/>
        </authorList>
    </citation>
    <scope>NUCLEOTIDE SEQUENCE [LARGE SCALE GENOMIC DNA]</scope>
    <source>
        <strain evidence="3 4">ATCC BAA-2683</strain>
    </source>
</reference>